<feature type="coiled-coil region" evidence="1">
    <location>
        <begin position="137"/>
        <end position="164"/>
    </location>
</feature>
<dbReference type="GO" id="GO:0009630">
    <property type="term" value="P:gravitropism"/>
    <property type="evidence" value="ECO:0007669"/>
    <property type="project" value="TreeGrafter"/>
</dbReference>
<dbReference type="Proteomes" id="UP000467840">
    <property type="component" value="Chromosome 16"/>
</dbReference>
<gene>
    <name evidence="3" type="ORF">GH714_000593</name>
</gene>
<reference evidence="3 4" key="1">
    <citation type="journal article" date="2020" name="Mol. Plant">
        <title>The Chromosome-Based Rubber Tree Genome Provides New Insights into Spurge Genome Evolution and Rubber Biosynthesis.</title>
        <authorList>
            <person name="Liu J."/>
            <person name="Shi C."/>
            <person name="Shi C.C."/>
            <person name="Li W."/>
            <person name="Zhang Q.J."/>
            <person name="Zhang Y."/>
            <person name="Li K."/>
            <person name="Lu H.F."/>
            <person name="Shi C."/>
            <person name="Zhu S.T."/>
            <person name="Xiao Z.Y."/>
            <person name="Nan H."/>
            <person name="Yue Y."/>
            <person name="Zhu X.G."/>
            <person name="Wu Y."/>
            <person name="Hong X.N."/>
            <person name="Fan G.Y."/>
            <person name="Tong Y."/>
            <person name="Zhang D."/>
            <person name="Mao C.L."/>
            <person name="Liu Y.L."/>
            <person name="Hao S.J."/>
            <person name="Liu W.Q."/>
            <person name="Lv M.Q."/>
            <person name="Zhang H.B."/>
            <person name="Liu Y."/>
            <person name="Hu-Tang G.R."/>
            <person name="Wang J.P."/>
            <person name="Wang J.H."/>
            <person name="Sun Y.H."/>
            <person name="Ni S.B."/>
            <person name="Chen W.B."/>
            <person name="Zhang X.C."/>
            <person name="Jiao Y.N."/>
            <person name="Eichler E.E."/>
            <person name="Li G.H."/>
            <person name="Liu X."/>
            <person name="Gao L.Z."/>
        </authorList>
    </citation>
    <scope>NUCLEOTIDE SEQUENCE [LARGE SCALE GENOMIC DNA]</scope>
    <source>
        <strain evidence="4">cv. GT1</strain>
        <tissue evidence="3">Leaf</tissue>
    </source>
</reference>
<dbReference type="PANTHER" id="PTHR34946">
    <property type="entry name" value="OS03G0310200 PROTEIN"/>
    <property type="match status" value="1"/>
</dbReference>
<organism evidence="3 4">
    <name type="scientific">Hevea brasiliensis</name>
    <name type="common">Para rubber tree</name>
    <name type="synonym">Siphonia brasiliensis</name>
    <dbReference type="NCBI Taxonomy" id="3981"/>
    <lineage>
        <taxon>Eukaryota</taxon>
        <taxon>Viridiplantae</taxon>
        <taxon>Streptophyta</taxon>
        <taxon>Embryophyta</taxon>
        <taxon>Tracheophyta</taxon>
        <taxon>Spermatophyta</taxon>
        <taxon>Magnoliopsida</taxon>
        <taxon>eudicotyledons</taxon>
        <taxon>Gunneridae</taxon>
        <taxon>Pentapetalae</taxon>
        <taxon>rosids</taxon>
        <taxon>fabids</taxon>
        <taxon>Malpighiales</taxon>
        <taxon>Euphorbiaceae</taxon>
        <taxon>Crotonoideae</taxon>
        <taxon>Micrandreae</taxon>
        <taxon>Hevea</taxon>
    </lineage>
</organism>
<accession>A0A6A6LNN2</accession>
<dbReference type="EMBL" id="JAAGAX010000009">
    <property type="protein sequence ID" value="KAF2302654.1"/>
    <property type="molecule type" value="Genomic_DNA"/>
</dbReference>
<feature type="region of interest" description="Disordered" evidence="2">
    <location>
        <begin position="1"/>
        <end position="37"/>
    </location>
</feature>
<evidence type="ECO:0000256" key="1">
    <source>
        <dbReference type="SAM" id="Coils"/>
    </source>
</evidence>
<protein>
    <submittedName>
        <fullName evidence="3">Uncharacterized protein</fullName>
    </submittedName>
</protein>
<evidence type="ECO:0000313" key="3">
    <source>
        <dbReference type="EMBL" id="KAF2302654.1"/>
    </source>
</evidence>
<dbReference type="AlphaFoldDB" id="A0A6A6LNN2"/>
<sequence length="205" mass="23098">MEEGGQKELQLLPSQHSSCSYSQMRSRPPDFSSLRYRSSSATVSDHQQFGGPSLDLQLSISLSPIQAPSNCVLTGSICDFSDGNKADTSCVEAMKWQAAEQIRLATIEKAYAERLRELTRKEIELAQSEFARARHMWQRAREEVEKAERMKERATRQIDSTCMEITCQSCRQRYPIQDSQQFTNVGSFVHDAVSSIPADALNPND</sequence>
<comment type="caution">
    <text evidence="3">The sequence shown here is derived from an EMBL/GenBank/DDBJ whole genome shotgun (WGS) entry which is preliminary data.</text>
</comment>
<proteinExistence type="predicted"/>
<dbReference type="GO" id="GO:0005634">
    <property type="term" value="C:nucleus"/>
    <property type="evidence" value="ECO:0007669"/>
    <property type="project" value="TreeGrafter"/>
</dbReference>
<name>A0A6A6LNN2_HEVBR</name>
<evidence type="ECO:0000256" key="2">
    <source>
        <dbReference type="SAM" id="MobiDB-lite"/>
    </source>
</evidence>
<keyword evidence="1" id="KW-0175">Coiled coil</keyword>
<feature type="compositionally biased region" description="Polar residues" evidence="2">
    <location>
        <begin position="12"/>
        <end position="25"/>
    </location>
</feature>
<evidence type="ECO:0000313" key="4">
    <source>
        <dbReference type="Proteomes" id="UP000467840"/>
    </source>
</evidence>
<dbReference type="PANTHER" id="PTHR34946:SF2">
    <property type="entry name" value="OS04G0386300 PROTEIN"/>
    <property type="match status" value="1"/>
</dbReference>
<keyword evidence="4" id="KW-1185">Reference proteome</keyword>